<accession>A0A433X8E3</accession>
<dbReference type="EMBL" id="RZNJ01000004">
    <property type="protein sequence ID" value="RUT30322.1"/>
    <property type="molecule type" value="Genomic_DNA"/>
</dbReference>
<comment type="caution">
    <text evidence="1">The sequence shown here is derived from an EMBL/GenBank/DDBJ whole genome shotgun (WGS) entry which is preliminary data.</text>
</comment>
<dbReference type="OrthoDB" id="4954742at2"/>
<dbReference type="PIRSF" id="PIRSF033328">
    <property type="entry name" value="Phest_Mll4975"/>
    <property type="match status" value="1"/>
</dbReference>
<dbReference type="NCBIfam" id="TIGR03223">
    <property type="entry name" value="Phn_opern_protn"/>
    <property type="match status" value="1"/>
</dbReference>
<reference evidence="1 2" key="1">
    <citation type="journal article" date="2016" name="Int. J. Syst. Evol. Microbiol.">
        <title>Arsenicitalea aurantiaca gen. nov., sp. nov., a new member of the family Hyphomicrobiaceae, isolated from high-arsenic sediment.</title>
        <authorList>
            <person name="Mu Y."/>
            <person name="Zhou L."/>
            <person name="Zeng X.C."/>
            <person name="Liu L."/>
            <person name="Pan Y."/>
            <person name="Chen X."/>
            <person name="Wang J."/>
            <person name="Li S."/>
            <person name="Li W.J."/>
            <person name="Wang Y."/>
        </authorList>
    </citation>
    <scope>NUCLEOTIDE SEQUENCE [LARGE SCALE GENOMIC DNA]</scope>
    <source>
        <strain evidence="1 2">42-50</strain>
    </source>
</reference>
<dbReference type="InterPro" id="IPR009389">
    <property type="entry name" value="DUF1045"/>
</dbReference>
<sequence>MTERFAIYYAPGQTTALWQRASQWLGRDAATGAMLQPPVPGLMRGRLNMLVAQPARYGFHATLKAPMRLAPGTTREALEGALADFVMTRRGAAIGRLRLAIFDRTLVLMPELQSERLRQLAAQCVVAFEPFRAPLRAEDRARRAASGLSERQLMLLERFGYPYVMEAFRFHMTLTGRLAPEEAGPVQAAAQAFFAPVLEAPLTLDRLSLFHEPAPGQPLRRLVDFPFSIPVDV</sequence>
<organism evidence="1 2">
    <name type="scientific">Arsenicitalea aurantiaca</name>
    <dbReference type="NCBI Taxonomy" id="1783274"/>
    <lineage>
        <taxon>Bacteria</taxon>
        <taxon>Pseudomonadati</taxon>
        <taxon>Pseudomonadota</taxon>
        <taxon>Alphaproteobacteria</taxon>
        <taxon>Hyphomicrobiales</taxon>
        <taxon>Devosiaceae</taxon>
        <taxon>Arsenicitalea</taxon>
    </lineage>
</organism>
<dbReference type="RefSeq" id="WP_127189103.1">
    <property type="nucleotide sequence ID" value="NZ_RZNJ01000004.1"/>
</dbReference>
<dbReference type="Pfam" id="PF06299">
    <property type="entry name" value="DUF1045"/>
    <property type="match status" value="1"/>
</dbReference>
<dbReference type="Proteomes" id="UP000281547">
    <property type="component" value="Unassembled WGS sequence"/>
</dbReference>
<keyword evidence="2" id="KW-1185">Reference proteome</keyword>
<dbReference type="AlphaFoldDB" id="A0A433X8E3"/>
<proteinExistence type="predicted"/>
<gene>
    <name evidence="1" type="ORF">EMQ25_13510</name>
</gene>
<evidence type="ECO:0000313" key="1">
    <source>
        <dbReference type="EMBL" id="RUT30322.1"/>
    </source>
</evidence>
<protein>
    <submittedName>
        <fullName evidence="1">DUF1045 domain-containing protein</fullName>
    </submittedName>
</protein>
<name>A0A433X8E3_9HYPH</name>
<evidence type="ECO:0000313" key="2">
    <source>
        <dbReference type="Proteomes" id="UP000281547"/>
    </source>
</evidence>